<dbReference type="SUPFAM" id="SSF48371">
    <property type="entry name" value="ARM repeat"/>
    <property type="match status" value="1"/>
</dbReference>
<evidence type="ECO:0000256" key="4">
    <source>
        <dbReference type="ARBA" id="ARBA00022840"/>
    </source>
</evidence>
<keyword evidence="4" id="KW-0067">ATP-binding</keyword>
<dbReference type="SMART" id="SM00220">
    <property type="entry name" value="S_TKc"/>
    <property type="match status" value="1"/>
</dbReference>
<evidence type="ECO:0000256" key="3">
    <source>
        <dbReference type="ARBA" id="ARBA00022777"/>
    </source>
</evidence>
<organism evidence="7 8">
    <name type="scientific">Halapricum desulfuricans</name>
    <dbReference type="NCBI Taxonomy" id="2841257"/>
    <lineage>
        <taxon>Archaea</taxon>
        <taxon>Methanobacteriati</taxon>
        <taxon>Methanobacteriota</taxon>
        <taxon>Stenosarchaea group</taxon>
        <taxon>Halobacteria</taxon>
        <taxon>Halobacteriales</taxon>
        <taxon>Haloarculaceae</taxon>
        <taxon>Halapricum</taxon>
    </lineage>
</organism>
<protein>
    <submittedName>
        <fullName evidence="7">Membrane associated serine/threonine protein kinase</fullName>
    </submittedName>
</protein>
<feature type="region of interest" description="Disordered" evidence="5">
    <location>
        <begin position="101"/>
        <end position="187"/>
    </location>
</feature>
<dbReference type="InterPro" id="IPR011009">
    <property type="entry name" value="Kinase-like_dom_sf"/>
</dbReference>
<dbReference type="EMBL" id="CP064787">
    <property type="protein sequence ID" value="QSG05154.1"/>
    <property type="molecule type" value="Genomic_DNA"/>
</dbReference>
<dbReference type="InterPro" id="IPR011989">
    <property type="entry name" value="ARM-like"/>
</dbReference>
<name>A0A897MXH3_9EURY</name>
<dbReference type="InterPro" id="IPR000719">
    <property type="entry name" value="Prot_kinase_dom"/>
</dbReference>
<dbReference type="PANTHER" id="PTHR43289:SF6">
    <property type="entry name" value="SERINE_THREONINE-PROTEIN KINASE NEKL-3"/>
    <property type="match status" value="1"/>
</dbReference>
<dbReference type="PANTHER" id="PTHR43289">
    <property type="entry name" value="MITOGEN-ACTIVATED PROTEIN KINASE KINASE KINASE 20-RELATED"/>
    <property type="match status" value="1"/>
</dbReference>
<dbReference type="Gene3D" id="1.25.10.10">
    <property type="entry name" value="Leucine-rich Repeat Variant"/>
    <property type="match status" value="1"/>
</dbReference>
<keyword evidence="3 7" id="KW-0418">Kinase</keyword>
<dbReference type="Pfam" id="PF00069">
    <property type="entry name" value="Pkinase"/>
    <property type="match status" value="1"/>
</dbReference>
<dbReference type="InterPro" id="IPR016024">
    <property type="entry name" value="ARM-type_fold"/>
</dbReference>
<dbReference type="GO" id="GO:0005524">
    <property type="term" value="F:ATP binding"/>
    <property type="evidence" value="ECO:0007669"/>
    <property type="project" value="UniProtKB-KW"/>
</dbReference>
<feature type="compositionally biased region" description="Basic and acidic residues" evidence="5">
    <location>
        <begin position="148"/>
        <end position="159"/>
    </location>
</feature>
<dbReference type="Gene3D" id="1.10.510.10">
    <property type="entry name" value="Transferase(Phosphotransferase) domain 1"/>
    <property type="match status" value="1"/>
</dbReference>
<dbReference type="Proteomes" id="UP000663525">
    <property type="component" value="Chromosome"/>
</dbReference>
<evidence type="ECO:0000256" key="1">
    <source>
        <dbReference type="ARBA" id="ARBA00022679"/>
    </source>
</evidence>
<evidence type="ECO:0000259" key="6">
    <source>
        <dbReference type="PROSITE" id="PS50011"/>
    </source>
</evidence>
<evidence type="ECO:0000256" key="5">
    <source>
        <dbReference type="SAM" id="MobiDB-lite"/>
    </source>
</evidence>
<feature type="domain" description="Protein kinase" evidence="6">
    <location>
        <begin position="205"/>
        <end position="461"/>
    </location>
</feature>
<dbReference type="SUPFAM" id="SSF56112">
    <property type="entry name" value="Protein kinase-like (PK-like)"/>
    <property type="match status" value="1"/>
</dbReference>
<evidence type="ECO:0000313" key="7">
    <source>
        <dbReference type="EMBL" id="QSG05154.1"/>
    </source>
</evidence>
<sequence>MRAVLADIVGDPDRGQRALPRLFGSLDSDDRTVRLGAACGVCLIASDDPGSVEYTVRRLVDRLDDDTSRPEAILAFEYLATQFPERVDDVLQQLREERETEPLRYTRQGGFVRSGYFQPSETHQDDVGRVRRPGEGNSPGEGHVYGSIDERSESDREAPPDETDASSDGFPSETDEPSTETPRQRIDRLRERVDAIVERSRFDQLMLLTGQSTGRYADSYRVLATRAGREEAVSLRLFHEPAGDRESFRSQFEAAIEQWGQLDHEHVVSLYDGDPRPEPWTATQHVDLTLAADLSAWNVSEAVGTVSRLADGLAAIHQRGVVHGGIDPGSVAVELETEAGRRARLDNVGLLPVYRQFVHPSTCLDPRFAAPEYFDVSFGGIDQATDVYHLGAVLYYLLAEEPPYGGEYDEVRAQVPGDTRPTPPSAVADSPEVLDDVVSKALDRQKLTRYETATAFKQDLLDARGRI</sequence>
<keyword evidence="7" id="KW-0723">Serine/threonine-protein kinase</keyword>
<dbReference type="AlphaFoldDB" id="A0A897MXH3"/>
<proteinExistence type="predicted"/>
<keyword evidence="1" id="KW-0808">Transferase</keyword>
<feature type="compositionally biased region" description="Basic and acidic residues" evidence="5">
    <location>
        <begin position="122"/>
        <end position="134"/>
    </location>
</feature>
<dbReference type="GO" id="GO:0004674">
    <property type="term" value="F:protein serine/threonine kinase activity"/>
    <property type="evidence" value="ECO:0007669"/>
    <property type="project" value="UniProtKB-KW"/>
</dbReference>
<dbReference type="PROSITE" id="PS50011">
    <property type="entry name" value="PROTEIN_KINASE_DOM"/>
    <property type="match status" value="1"/>
</dbReference>
<accession>A0A897MXH3</accession>
<evidence type="ECO:0000313" key="8">
    <source>
        <dbReference type="Proteomes" id="UP000663525"/>
    </source>
</evidence>
<gene>
    <name evidence="7" type="primary">sps1</name>
    <name evidence="7" type="ORF">HSR121_0800</name>
</gene>
<keyword evidence="2" id="KW-0547">Nucleotide-binding</keyword>
<reference evidence="7" key="1">
    <citation type="submission" date="2020-11" db="EMBL/GenBank/DDBJ databases">
        <title>Carbohydrate-dependent, anaerobic sulfur respiration: A novel catabolism in halophilic archaea.</title>
        <authorList>
            <person name="Sorokin D.Y."/>
            <person name="Messina E."/>
            <person name="Smedile F."/>
            <person name="La Cono V."/>
            <person name="Hallsworth J.E."/>
            <person name="Yakimov M.M."/>
        </authorList>
    </citation>
    <scope>NUCLEOTIDE SEQUENCE</scope>
    <source>
        <strain evidence="7">HSR12-1</strain>
    </source>
</reference>
<evidence type="ECO:0000256" key="2">
    <source>
        <dbReference type="ARBA" id="ARBA00022741"/>
    </source>
</evidence>